<dbReference type="InterPro" id="IPR046346">
    <property type="entry name" value="Aminoacid_DH-like_N_sf"/>
</dbReference>
<reference evidence="1" key="2">
    <citation type="submission" date="2025-09" db="UniProtKB">
        <authorList>
            <consortium name="Ensembl"/>
        </authorList>
    </citation>
    <scope>IDENTIFICATION</scope>
</reference>
<sequence>MQWIVRNVKLKYTTQRNARGRTATSHLSCLQGMTFTFHERQMFGLQRLLPPEIETQDIQALFFHNNLAKITDPLEK</sequence>
<dbReference type="GO" id="GO:0016616">
    <property type="term" value="F:oxidoreductase activity, acting on the CH-OH group of donors, NAD or NADP as acceptor"/>
    <property type="evidence" value="ECO:0007669"/>
    <property type="project" value="InterPro"/>
</dbReference>
<dbReference type="Proteomes" id="UP000694409">
    <property type="component" value="Unassembled WGS sequence"/>
</dbReference>
<organism evidence="1 2">
    <name type="scientific">Serinus canaria</name>
    <name type="common">Island canary</name>
    <name type="synonym">Fringilla canaria</name>
    <dbReference type="NCBI Taxonomy" id="9135"/>
    <lineage>
        <taxon>Eukaryota</taxon>
        <taxon>Metazoa</taxon>
        <taxon>Chordata</taxon>
        <taxon>Craniata</taxon>
        <taxon>Vertebrata</taxon>
        <taxon>Euteleostomi</taxon>
        <taxon>Archelosauria</taxon>
        <taxon>Archosauria</taxon>
        <taxon>Dinosauria</taxon>
        <taxon>Saurischia</taxon>
        <taxon>Theropoda</taxon>
        <taxon>Coelurosauria</taxon>
        <taxon>Aves</taxon>
        <taxon>Neognathae</taxon>
        <taxon>Neoaves</taxon>
        <taxon>Telluraves</taxon>
        <taxon>Australaves</taxon>
        <taxon>Passeriformes</taxon>
        <taxon>Passeroidea</taxon>
        <taxon>Fringillidae</taxon>
        <taxon>Carduelinae</taxon>
        <taxon>Serinus</taxon>
    </lineage>
</organism>
<keyword evidence="2" id="KW-1185">Reference proteome</keyword>
<proteinExistence type="predicted"/>
<name>A0A8C9KXR0_SERCA</name>
<dbReference type="GO" id="GO:0004470">
    <property type="term" value="F:malic enzyme activity"/>
    <property type="evidence" value="ECO:0007669"/>
    <property type="project" value="InterPro"/>
</dbReference>
<dbReference type="SUPFAM" id="SSF53223">
    <property type="entry name" value="Aminoacid dehydrogenase-like, N-terminal domain"/>
    <property type="match status" value="1"/>
</dbReference>
<protein>
    <submittedName>
        <fullName evidence="1">Uncharacterized protein</fullName>
    </submittedName>
</protein>
<dbReference type="Gene3D" id="3.40.50.10380">
    <property type="entry name" value="Malic enzyme, N-terminal domain"/>
    <property type="match status" value="1"/>
</dbReference>
<evidence type="ECO:0000313" key="1">
    <source>
        <dbReference type="Ensembl" id="ENSSCAP00000001731.1"/>
    </source>
</evidence>
<evidence type="ECO:0000313" key="2">
    <source>
        <dbReference type="Proteomes" id="UP000694409"/>
    </source>
</evidence>
<reference evidence="1" key="1">
    <citation type="submission" date="2025-08" db="UniProtKB">
        <authorList>
            <consortium name="Ensembl"/>
        </authorList>
    </citation>
    <scope>IDENTIFICATION</scope>
</reference>
<accession>A0A8C9KXR0</accession>
<dbReference type="Ensembl" id="ENSSCAT00000001989.1">
    <property type="protein sequence ID" value="ENSSCAP00000001731.1"/>
    <property type="gene ID" value="ENSSCAG00000001468.1"/>
</dbReference>
<dbReference type="InterPro" id="IPR037062">
    <property type="entry name" value="Malic_N_dom_sf"/>
</dbReference>
<dbReference type="AlphaFoldDB" id="A0A8C9KXR0"/>